<evidence type="ECO:0000313" key="2">
    <source>
        <dbReference type="EMBL" id="WDI33045.1"/>
    </source>
</evidence>
<dbReference type="KEGG" id="hfl:PUV54_07535"/>
<feature type="compositionally biased region" description="Basic residues" evidence="1">
    <location>
        <begin position="132"/>
        <end position="150"/>
    </location>
</feature>
<keyword evidence="3" id="KW-1185">Reference proteome</keyword>
<gene>
    <name evidence="2" type="ORF">PUV54_07535</name>
</gene>
<accession>A0AAE9ZLQ6</accession>
<dbReference type="Proteomes" id="UP001214043">
    <property type="component" value="Chromosome"/>
</dbReference>
<dbReference type="EMBL" id="CP118166">
    <property type="protein sequence ID" value="WDI33045.1"/>
    <property type="molecule type" value="Genomic_DNA"/>
</dbReference>
<evidence type="ECO:0000256" key="1">
    <source>
        <dbReference type="SAM" id="MobiDB-lite"/>
    </source>
</evidence>
<reference evidence="2" key="1">
    <citation type="submission" date="2023-02" db="EMBL/GenBank/DDBJ databases">
        <title>Genome sequence of Hyphococcus flavus.</title>
        <authorList>
            <person name="Rong J.-C."/>
            <person name="Zhao Q."/>
            <person name="Yi M."/>
            <person name="Wu J.-Y."/>
        </authorList>
    </citation>
    <scope>NUCLEOTIDE SEQUENCE</scope>
    <source>
        <strain evidence="2">MCCC 1K03223</strain>
    </source>
</reference>
<organism evidence="2 3">
    <name type="scientific">Hyphococcus flavus</name>
    <dbReference type="NCBI Taxonomy" id="1866326"/>
    <lineage>
        <taxon>Bacteria</taxon>
        <taxon>Pseudomonadati</taxon>
        <taxon>Pseudomonadota</taxon>
        <taxon>Alphaproteobacteria</taxon>
        <taxon>Parvularculales</taxon>
        <taxon>Parvularculaceae</taxon>
        <taxon>Hyphococcus</taxon>
    </lineage>
</organism>
<dbReference type="AlphaFoldDB" id="A0AAE9ZLQ6"/>
<evidence type="ECO:0000313" key="3">
    <source>
        <dbReference type="Proteomes" id="UP001214043"/>
    </source>
</evidence>
<protein>
    <submittedName>
        <fullName evidence="2">Uncharacterized protein</fullName>
    </submittedName>
</protein>
<feature type="region of interest" description="Disordered" evidence="1">
    <location>
        <begin position="123"/>
        <end position="150"/>
    </location>
</feature>
<dbReference type="RefSeq" id="WP_274495004.1">
    <property type="nucleotide sequence ID" value="NZ_CP118166.1"/>
</dbReference>
<proteinExistence type="predicted"/>
<name>A0AAE9ZLQ6_9PROT</name>
<sequence>MKGKDQQGRPAIFVDKAKSGVRKLAERFGMKTKGKDVDHVQAKTTLKPGVFTRLQAIDRGANRSAGASERRAGPVKLVDGVAVADKATIRKINGHKAEAPMPRNAKKTPANLADRFSGYAGHAEAKLGQNSKPRHSLKPIKPVKKSMKLF</sequence>